<gene>
    <name evidence="2" type="ORF">XA68_12000</name>
</gene>
<proteinExistence type="predicted"/>
<dbReference type="EMBL" id="LAZP02000018">
    <property type="protein sequence ID" value="PFH62777.1"/>
    <property type="molecule type" value="Genomic_DNA"/>
</dbReference>
<evidence type="ECO:0000313" key="2">
    <source>
        <dbReference type="EMBL" id="PFH62777.1"/>
    </source>
</evidence>
<sequence>MVWRSRINPTRRPYVPESAGGSERGFSPRTDEHFRLPYHFQIFRPTTVAEVVLFALLKTDTNIKGRCELVSILIAKYGEDEATCRHHVIQMSGASDDNISSELEMSPEQSNLKWCNLTRTEYTPSDSGHESHRY</sequence>
<evidence type="ECO:0000256" key="1">
    <source>
        <dbReference type="SAM" id="MobiDB-lite"/>
    </source>
</evidence>
<dbReference type="Proteomes" id="UP000037136">
    <property type="component" value="Unassembled WGS sequence"/>
</dbReference>
<evidence type="ECO:0000313" key="3">
    <source>
        <dbReference type="Proteomes" id="UP000037136"/>
    </source>
</evidence>
<keyword evidence="3" id="KW-1185">Reference proteome</keyword>
<accession>A0A2A9PPG7</accession>
<reference evidence="2 3" key="2">
    <citation type="journal article" date="2017" name="Sci. Rep.">
        <title>Ant-infecting Ophiocordyceps genomes reveal a high diversity of potential behavioral manipulation genes and a possible major role for enterotoxins.</title>
        <authorList>
            <person name="de Bekker C."/>
            <person name="Ohm R.A."/>
            <person name="Evans H.C."/>
            <person name="Brachmann A."/>
            <person name="Hughes D.P."/>
        </authorList>
    </citation>
    <scope>NUCLEOTIDE SEQUENCE [LARGE SCALE GENOMIC DNA]</scope>
    <source>
        <strain evidence="2 3">SC16a</strain>
    </source>
</reference>
<protein>
    <submittedName>
        <fullName evidence="2">Uncharacterized protein</fullName>
    </submittedName>
</protein>
<reference evidence="2 3" key="1">
    <citation type="journal article" date="2015" name="BMC Genomics">
        <title>Gene expression during zombie ant biting behavior reflects the complexity underlying fungal parasitic behavioral manipulation.</title>
        <authorList>
            <person name="de Bekker C."/>
            <person name="Ohm R.A."/>
            <person name="Loreto R.G."/>
            <person name="Sebastian A."/>
            <person name="Albert I."/>
            <person name="Merrow M."/>
            <person name="Brachmann A."/>
            <person name="Hughes D.P."/>
        </authorList>
    </citation>
    <scope>NUCLEOTIDE SEQUENCE [LARGE SCALE GENOMIC DNA]</scope>
    <source>
        <strain evidence="2 3">SC16a</strain>
    </source>
</reference>
<organism evidence="2 3">
    <name type="scientific">Ophiocordyceps unilateralis</name>
    <name type="common">Zombie-ant fungus</name>
    <name type="synonym">Torrubia unilateralis</name>
    <dbReference type="NCBI Taxonomy" id="268505"/>
    <lineage>
        <taxon>Eukaryota</taxon>
        <taxon>Fungi</taxon>
        <taxon>Dikarya</taxon>
        <taxon>Ascomycota</taxon>
        <taxon>Pezizomycotina</taxon>
        <taxon>Sordariomycetes</taxon>
        <taxon>Hypocreomycetidae</taxon>
        <taxon>Hypocreales</taxon>
        <taxon>Ophiocordycipitaceae</taxon>
        <taxon>Ophiocordyceps</taxon>
    </lineage>
</organism>
<feature type="region of interest" description="Disordered" evidence="1">
    <location>
        <begin position="1"/>
        <end position="28"/>
    </location>
</feature>
<dbReference type="AlphaFoldDB" id="A0A2A9PPG7"/>
<comment type="caution">
    <text evidence="2">The sequence shown here is derived from an EMBL/GenBank/DDBJ whole genome shotgun (WGS) entry which is preliminary data.</text>
</comment>
<name>A0A2A9PPG7_OPHUN</name>